<dbReference type="STRING" id="703135.A0A2A9NSF3"/>
<comment type="function">
    <text evidence="5 6">F-actin-capping proteins bind in a Ca(2+)-independent manner to the fast growing ends of actin filaments (barbed end) thereby blocking the exchange of subunits at these ends. Unlike other capping proteins (such as gelsolin and severin), these proteins do not sever actin filaments.</text>
</comment>
<evidence type="ECO:0000256" key="3">
    <source>
        <dbReference type="ARBA" id="ARBA00022467"/>
    </source>
</evidence>
<keyword evidence="3 6" id="KW-0117">Actin capping</keyword>
<dbReference type="GO" id="GO:0030479">
    <property type="term" value="C:actin cortical patch"/>
    <property type="evidence" value="ECO:0007669"/>
    <property type="project" value="TreeGrafter"/>
</dbReference>
<dbReference type="EMBL" id="KZ301971">
    <property type="protein sequence ID" value="PFH53925.1"/>
    <property type="molecule type" value="Genomic_DNA"/>
</dbReference>
<dbReference type="InterPro" id="IPR042276">
    <property type="entry name" value="CapZ_alpha/beta_2"/>
</dbReference>
<dbReference type="InterPro" id="IPR042489">
    <property type="entry name" value="CapZ_alpha_1"/>
</dbReference>
<dbReference type="GO" id="GO:0051016">
    <property type="term" value="P:barbed-end actin filament capping"/>
    <property type="evidence" value="ECO:0007669"/>
    <property type="project" value="UniProtKB-UniRule"/>
</dbReference>
<dbReference type="Proteomes" id="UP000242287">
    <property type="component" value="Unassembled WGS sequence"/>
</dbReference>
<dbReference type="OrthoDB" id="340550at2759"/>
<evidence type="ECO:0000256" key="2">
    <source>
        <dbReference type="ARBA" id="ARBA00014038"/>
    </source>
</evidence>
<dbReference type="FunFam" id="3.90.1150.210:FF:000003">
    <property type="entry name" value="F-actin-capping protein subunit alpha"/>
    <property type="match status" value="1"/>
</dbReference>
<dbReference type="InterPro" id="IPR002189">
    <property type="entry name" value="CapZ_alpha"/>
</dbReference>
<evidence type="ECO:0000256" key="1">
    <source>
        <dbReference type="ARBA" id="ARBA00010479"/>
    </source>
</evidence>
<dbReference type="InterPro" id="IPR037282">
    <property type="entry name" value="CapZ_alpha/beta"/>
</dbReference>
<gene>
    <name evidence="7" type="ORF">AMATHDRAFT_53585</name>
</gene>
<comment type="subunit">
    <text evidence="6">Heterodimer of an alpha and a beta subunit.</text>
</comment>
<keyword evidence="8" id="KW-1185">Reference proteome</keyword>
<dbReference type="PRINTS" id="PR00191">
    <property type="entry name" value="FACTINCAPA"/>
</dbReference>
<accession>A0A2A9NSF3</accession>
<evidence type="ECO:0000256" key="4">
    <source>
        <dbReference type="ARBA" id="ARBA00023203"/>
    </source>
</evidence>
<evidence type="ECO:0000313" key="8">
    <source>
        <dbReference type="Proteomes" id="UP000242287"/>
    </source>
</evidence>
<comment type="similarity">
    <text evidence="1 6">Belongs to the F-actin-capping protein alpha subunit family.</text>
</comment>
<dbReference type="SUPFAM" id="SSF90096">
    <property type="entry name" value="Subunits of heterodimeric actin filament capping protein Capz"/>
    <property type="match status" value="1"/>
</dbReference>
<dbReference type="GO" id="GO:0030036">
    <property type="term" value="P:actin cytoskeleton organization"/>
    <property type="evidence" value="ECO:0007669"/>
    <property type="project" value="TreeGrafter"/>
</dbReference>
<dbReference type="GO" id="GO:0008290">
    <property type="term" value="C:F-actin capping protein complex"/>
    <property type="evidence" value="ECO:0007669"/>
    <property type="project" value="UniProtKB-UniRule"/>
</dbReference>
<evidence type="ECO:0000256" key="5">
    <source>
        <dbReference type="ARBA" id="ARBA00025389"/>
    </source>
</evidence>
<dbReference type="PANTHER" id="PTHR10653">
    <property type="entry name" value="F-ACTIN-CAPPING PROTEIN SUBUNIT ALPHA"/>
    <property type="match status" value="1"/>
</dbReference>
<dbReference type="Pfam" id="PF01267">
    <property type="entry name" value="F-actin_cap_A"/>
    <property type="match status" value="1"/>
</dbReference>
<keyword evidence="4 6" id="KW-0009">Actin-binding</keyword>
<protein>
    <recommendedName>
        <fullName evidence="2 6">F-actin-capping protein subunit alpha</fullName>
    </recommendedName>
</protein>
<dbReference type="PANTHER" id="PTHR10653:SF0">
    <property type="entry name" value="F-ACTIN-CAPPING PROTEIN SUBUNIT ALPHA"/>
    <property type="match status" value="1"/>
</dbReference>
<reference evidence="7 8" key="1">
    <citation type="submission" date="2014-02" db="EMBL/GenBank/DDBJ databases">
        <title>Transposable element dynamics among asymbiotic and ectomycorrhizal Amanita fungi.</title>
        <authorList>
            <consortium name="DOE Joint Genome Institute"/>
            <person name="Hess J."/>
            <person name="Skrede I."/>
            <person name="Wolfe B."/>
            <person name="LaButti K."/>
            <person name="Ohm R.A."/>
            <person name="Grigoriev I.V."/>
            <person name="Pringle A."/>
        </authorList>
    </citation>
    <scope>NUCLEOTIDE SEQUENCE [LARGE SCALE GENOMIC DNA]</scope>
    <source>
        <strain evidence="7 8">SKay4041</strain>
    </source>
</reference>
<proteinExistence type="inferred from homology"/>
<sequence length="292" mass="32412">MDAEERVQAAANFLLQSPPGEINDVLNDVRNIISDDDLLQDGILPALKEYNLVQFITVDVPGQKHQTIVSDAAKVPSLFEGEERFLDPRSKTSFAFDHIGLEASEPQAVEPDPEAEPFRVALEGAILTHLSSHYYDGVATVFAKPGTAQQFIIQLVANKYNPTNFWSGRWRSQYDIDLEEKSVTGKIQVNVHYYEQGNVQLATTHDVSFLLPTAVLESSSNSAASKIIALIGGEEDRYQQSLNSSYQEMGEKTFKGLRRALPLTRQKIDWDKVTGYKLGAELSSSKALFSNS</sequence>
<dbReference type="GO" id="GO:0051015">
    <property type="term" value="F:actin filament binding"/>
    <property type="evidence" value="ECO:0007669"/>
    <property type="project" value="TreeGrafter"/>
</dbReference>
<dbReference type="Gene3D" id="3.90.1150.210">
    <property type="entry name" value="F-actin capping protein, beta subunit"/>
    <property type="match status" value="1"/>
</dbReference>
<name>A0A2A9NSF3_9AGAR</name>
<evidence type="ECO:0000313" key="7">
    <source>
        <dbReference type="EMBL" id="PFH53925.1"/>
    </source>
</evidence>
<dbReference type="AlphaFoldDB" id="A0A2A9NSF3"/>
<evidence type="ECO:0000256" key="6">
    <source>
        <dbReference type="RuleBase" id="RU365077"/>
    </source>
</evidence>
<dbReference type="Gene3D" id="3.30.1140.60">
    <property type="entry name" value="F-actin capping protein, alpha subunit"/>
    <property type="match status" value="1"/>
</dbReference>
<organism evidence="7 8">
    <name type="scientific">Amanita thiersii Skay4041</name>
    <dbReference type="NCBI Taxonomy" id="703135"/>
    <lineage>
        <taxon>Eukaryota</taxon>
        <taxon>Fungi</taxon>
        <taxon>Dikarya</taxon>
        <taxon>Basidiomycota</taxon>
        <taxon>Agaricomycotina</taxon>
        <taxon>Agaricomycetes</taxon>
        <taxon>Agaricomycetidae</taxon>
        <taxon>Agaricales</taxon>
        <taxon>Pluteineae</taxon>
        <taxon>Amanitaceae</taxon>
        <taxon>Amanita</taxon>
    </lineage>
</organism>